<dbReference type="SUPFAM" id="SSF53448">
    <property type="entry name" value="Nucleotide-diphospho-sugar transferases"/>
    <property type="match status" value="1"/>
</dbReference>
<dbReference type="Proteomes" id="UP000297776">
    <property type="component" value="Unassembled WGS sequence"/>
</dbReference>
<dbReference type="PANTHER" id="PTHR22916:SF3">
    <property type="entry name" value="UDP-GLCNAC:BETAGAL BETA-1,3-N-ACETYLGLUCOSAMINYLTRANSFERASE-LIKE PROTEIN 1"/>
    <property type="match status" value="1"/>
</dbReference>
<comment type="similarity">
    <text evidence="1">Belongs to the glycosyltransferase 2 family.</text>
</comment>
<dbReference type="CDD" id="cd00761">
    <property type="entry name" value="Glyco_tranf_GTA_type"/>
    <property type="match status" value="1"/>
</dbReference>
<comment type="caution">
    <text evidence="3">The sequence shown here is derived from an EMBL/GenBank/DDBJ whole genome shotgun (WGS) entry which is preliminary data.</text>
</comment>
<dbReference type="PANTHER" id="PTHR22916">
    <property type="entry name" value="GLYCOSYLTRANSFERASE"/>
    <property type="match status" value="1"/>
</dbReference>
<dbReference type="Pfam" id="PF00535">
    <property type="entry name" value="Glycos_transf_2"/>
    <property type="match status" value="1"/>
</dbReference>
<dbReference type="OrthoDB" id="199095at2"/>
<feature type="domain" description="Glycosyltransferase 2-like" evidence="2">
    <location>
        <begin position="8"/>
        <end position="160"/>
    </location>
</feature>
<evidence type="ECO:0000313" key="3">
    <source>
        <dbReference type="EMBL" id="TFE01708.1"/>
    </source>
</evidence>
<dbReference type="InterPro" id="IPR029044">
    <property type="entry name" value="Nucleotide-diphossugar_trans"/>
</dbReference>
<dbReference type="RefSeq" id="WP_134381423.1">
    <property type="nucleotide sequence ID" value="NZ_SORX01000004.1"/>
</dbReference>
<evidence type="ECO:0000259" key="2">
    <source>
        <dbReference type="Pfam" id="PF00535"/>
    </source>
</evidence>
<dbReference type="EMBL" id="SORX01000004">
    <property type="protein sequence ID" value="TFE01708.1"/>
    <property type="molecule type" value="Genomic_DNA"/>
</dbReference>
<dbReference type="InterPro" id="IPR001173">
    <property type="entry name" value="Glyco_trans_2-like"/>
</dbReference>
<proteinExistence type="inferred from homology"/>
<reference evidence="3 4" key="1">
    <citation type="submission" date="2019-03" db="EMBL/GenBank/DDBJ databases">
        <authorList>
            <person name="Yang Y."/>
        </authorList>
    </citation>
    <scope>NUCLEOTIDE SEQUENCE [LARGE SCALE GENOMIC DNA]</scope>
    <source>
        <strain evidence="3 4">ASL-1</strain>
    </source>
</reference>
<evidence type="ECO:0000256" key="1">
    <source>
        <dbReference type="ARBA" id="ARBA00006739"/>
    </source>
</evidence>
<accession>A0A4Y8LFV3</accession>
<organism evidence="3 4">
    <name type="scientific">Jeotgalibacillus salarius</name>
    <dbReference type="NCBI Taxonomy" id="546023"/>
    <lineage>
        <taxon>Bacteria</taxon>
        <taxon>Bacillati</taxon>
        <taxon>Bacillota</taxon>
        <taxon>Bacilli</taxon>
        <taxon>Bacillales</taxon>
        <taxon>Caryophanaceae</taxon>
        <taxon>Jeotgalibacillus</taxon>
    </lineage>
</organism>
<keyword evidence="4" id="KW-1185">Reference proteome</keyword>
<name>A0A4Y8LFV3_9BACL</name>
<gene>
    <name evidence="3" type="ORF">E2626_09065</name>
</gene>
<protein>
    <submittedName>
        <fullName evidence="3">Glycosyltransferase family 2 protein</fullName>
    </submittedName>
</protein>
<dbReference type="AlphaFoldDB" id="A0A4Y8LFV3"/>
<dbReference type="GO" id="GO:0016758">
    <property type="term" value="F:hexosyltransferase activity"/>
    <property type="evidence" value="ECO:0007669"/>
    <property type="project" value="UniProtKB-ARBA"/>
</dbReference>
<dbReference type="Gene3D" id="3.90.550.10">
    <property type="entry name" value="Spore Coat Polysaccharide Biosynthesis Protein SpsA, Chain A"/>
    <property type="match status" value="1"/>
</dbReference>
<evidence type="ECO:0000313" key="4">
    <source>
        <dbReference type="Proteomes" id="UP000297776"/>
    </source>
</evidence>
<keyword evidence="3" id="KW-0808">Transferase</keyword>
<sequence>MKENIEVSIVCETYNHEKFVKDAMEGFLMQQTEFNYEILIHDDASTDGTQAILLEYATRYPDKIKLLFQHKNQYSKGVKVDHLNRDRAVGKYIAMCEGDDYWTDPNKLQKQYVFMEKNPDCSLHVHGTYRVDEEKVMLPVHVLPSRKDRYFSVKEVIEGGGALFSTNSMFYRREMEYERPDFLLDADVDDYPLTILLSLKGKVFYSCDIMSAYRTGVRGSWTETEYRDLKKREAHYMRIDRMLDQLNEYSHFQYDKSVKRTKIRNEFSLLEEKNQVEKMKKRGYWHLYIKYLIKQSKLAQRIKKEEHLLTDARLLLRKML</sequence>